<keyword evidence="2" id="KW-0288">FMN</keyword>
<reference evidence="4 5" key="1">
    <citation type="submission" date="2018-01" db="EMBL/GenBank/DDBJ databases">
        <title>Metagenomic assembled genomes from two thermal pools in the Uzon Caldera, Kamchatka, Russia.</title>
        <authorList>
            <person name="Wilkins L."/>
            <person name="Ettinger C."/>
        </authorList>
    </citation>
    <scope>NUCLEOTIDE SEQUENCE [LARGE SCALE GENOMIC DNA]</scope>
    <source>
        <strain evidence="4">ZAV-15</strain>
    </source>
</reference>
<dbReference type="Pfam" id="PF03358">
    <property type="entry name" value="FMN_red"/>
    <property type="match status" value="1"/>
</dbReference>
<evidence type="ECO:0000256" key="1">
    <source>
        <dbReference type="ARBA" id="ARBA00022630"/>
    </source>
</evidence>
<evidence type="ECO:0000256" key="2">
    <source>
        <dbReference type="ARBA" id="ARBA00022643"/>
    </source>
</evidence>
<dbReference type="GO" id="GO:0016491">
    <property type="term" value="F:oxidoreductase activity"/>
    <property type="evidence" value="ECO:0007669"/>
    <property type="project" value="InterPro"/>
</dbReference>
<dbReference type="InterPro" id="IPR005025">
    <property type="entry name" value="FMN_Rdtase-like_dom"/>
</dbReference>
<comment type="caution">
    <text evidence="4">The sequence shown here is derived from an EMBL/GenBank/DDBJ whole genome shotgun (WGS) entry which is preliminary data.</text>
</comment>
<feature type="domain" description="NADPH-dependent FMN reductase-like" evidence="3">
    <location>
        <begin position="1"/>
        <end position="124"/>
    </location>
</feature>
<dbReference type="Gene3D" id="3.40.50.360">
    <property type="match status" value="1"/>
</dbReference>
<dbReference type="InterPro" id="IPR029039">
    <property type="entry name" value="Flavoprotein-like_sf"/>
</dbReference>
<dbReference type="Proteomes" id="UP000235731">
    <property type="component" value="Unassembled WGS sequence"/>
</dbReference>
<dbReference type="EMBL" id="PNIE01000004">
    <property type="protein sequence ID" value="PMP64580.1"/>
    <property type="molecule type" value="Genomic_DNA"/>
</dbReference>
<dbReference type="AlphaFoldDB" id="A0A2N7PLN4"/>
<dbReference type="InterPro" id="IPR051796">
    <property type="entry name" value="ISF_SsuE-like"/>
</dbReference>
<keyword evidence="1" id="KW-0285">Flavoprotein</keyword>
<dbReference type="PANTHER" id="PTHR43278:SF2">
    <property type="entry name" value="IRON-SULFUR FLAVOPROTEIN"/>
    <property type="match status" value="1"/>
</dbReference>
<evidence type="ECO:0000259" key="3">
    <source>
        <dbReference type="Pfam" id="PF03358"/>
    </source>
</evidence>
<dbReference type="PANTHER" id="PTHR43278">
    <property type="entry name" value="NAD(P)H-DEPENDENT FMN-CONTAINING OXIDOREDUCTASE YWQN-RELATED"/>
    <property type="match status" value="1"/>
</dbReference>
<proteinExistence type="predicted"/>
<protein>
    <submittedName>
        <fullName evidence="4">Flavodoxin family protein</fullName>
    </submittedName>
</protein>
<accession>A0A2N7PLN4</accession>
<organism evidence="4 5">
    <name type="scientific">Caldimicrobium thiodismutans</name>
    <dbReference type="NCBI Taxonomy" id="1653476"/>
    <lineage>
        <taxon>Bacteria</taxon>
        <taxon>Pseudomonadati</taxon>
        <taxon>Thermodesulfobacteriota</taxon>
        <taxon>Thermodesulfobacteria</taxon>
        <taxon>Thermodesulfobacteriales</taxon>
        <taxon>Thermodesulfobacteriaceae</taxon>
        <taxon>Caldimicrobium</taxon>
    </lineage>
</organism>
<gene>
    <name evidence="4" type="ORF">C0197_00195</name>
</gene>
<name>A0A2N7PLN4_9BACT</name>
<evidence type="ECO:0000313" key="4">
    <source>
        <dbReference type="EMBL" id="PMP64580.1"/>
    </source>
</evidence>
<dbReference type="SUPFAM" id="SSF52218">
    <property type="entry name" value="Flavoproteins"/>
    <property type="match status" value="1"/>
</dbReference>
<sequence>MKIFAIHGSPRDKGNTEILLDAFLEGVAEGGGEFEKIKLYELKFSPCIACGECDHLGECVLKDDMTLLYEKYLTSDLLVVATPIFFYSHPAMVQAFFERFQAFWAKKYKLNHSHPYGKNPKGILLSLGATKGKKLFEALVRTFKYVMDAGWGTYSGGLFFRGIDKRGEILDYPEYLEKAKTLGKEIFSLPEDKWSLVRDLSP</sequence>
<evidence type="ECO:0000313" key="5">
    <source>
        <dbReference type="Proteomes" id="UP000235731"/>
    </source>
</evidence>